<dbReference type="NCBIfam" id="NF007980">
    <property type="entry name" value="PRK10707.1"/>
    <property type="match status" value="1"/>
</dbReference>
<sequence>MTGMIGSANGTVQSAPALFAPDAVRSLARQRLLRHPPAEDLDPERPAICGDHVLNDGTIDRFSPGPLRRAAVLIPIVAREDGATIILTRRTDHLPAHPGQVAFPGGKIEARDASPLAAALRETQEEIGIPPDRFEPLGYLDLYQSGSGYRIVPVVAMIGPEFELAVDADEVAAVFEVPLSFLMSPANHRRETGVFRGLTRNYYAISYADQTIWGVTAGIIRSLYQRVYA</sequence>
<dbReference type="InterPro" id="IPR015797">
    <property type="entry name" value="NUDIX_hydrolase-like_dom_sf"/>
</dbReference>
<dbReference type="InterPro" id="IPR045121">
    <property type="entry name" value="CoAse"/>
</dbReference>
<dbReference type="Gene3D" id="3.90.79.10">
    <property type="entry name" value="Nucleoside Triphosphate Pyrophosphohydrolase"/>
    <property type="match status" value="1"/>
</dbReference>
<dbReference type="GO" id="GO:0046872">
    <property type="term" value="F:metal ion binding"/>
    <property type="evidence" value="ECO:0007669"/>
    <property type="project" value="UniProtKB-KW"/>
</dbReference>
<comment type="cofactor">
    <cofactor evidence="1">
        <name>Mn(2+)</name>
        <dbReference type="ChEBI" id="CHEBI:29035"/>
    </cofactor>
</comment>
<evidence type="ECO:0000256" key="6">
    <source>
        <dbReference type="ARBA" id="ARBA00023211"/>
    </source>
</evidence>
<evidence type="ECO:0000256" key="3">
    <source>
        <dbReference type="ARBA" id="ARBA00022723"/>
    </source>
</evidence>
<proteinExistence type="predicted"/>
<evidence type="ECO:0000313" key="9">
    <source>
        <dbReference type="Proteomes" id="UP000295678"/>
    </source>
</evidence>
<dbReference type="PANTHER" id="PTHR12992:SF11">
    <property type="entry name" value="MITOCHONDRIAL COENZYME A DIPHOSPHATASE NUDT8"/>
    <property type="match status" value="1"/>
</dbReference>
<dbReference type="RefSeq" id="WP_245499586.1">
    <property type="nucleotide sequence ID" value="NZ_SMAK01000001.1"/>
</dbReference>
<evidence type="ECO:0000256" key="4">
    <source>
        <dbReference type="ARBA" id="ARBA00022801"/>
    </source>
</evidence>
<keyword evidence="4" id="KW-0378">Hydrolase</keyword>
<protein>
    <submittedName>
        <fullName evidence="8">NUDIX domain-containing protein</fullName>
    </submittedName>
</protein>
<organism evidence="8 9">
    <name type="scientific">Tepidamorphus gemmatus</name>
    <dbReference type="NCBI Taxonomy" id="747076"/>
    <lineage>
        <taxon>Bacteria</taxon>
        <taxon>Pseudomonadati</taxon>
        <taxon>Pseudomonadota</taxon>
        <taxon>Alphaproteobacteria</taxon>
        <taxon>Hyphomicrobiales</taxon>
        <taxon>Tepidamorphaceae</taxon>
        <taxon>Tepidamorphus</taxon>
    </lineage>
</organism>
<dbReference type="PANTHER" id="PTHR12992">
    <property type="entry name" value="NUDIX HYDROLASE"/>
    <property type="match status" value="1"/>
</dbReference>
<dbReference type="InterPro" id="IPR000086">
    <property type="entry name" value="NUDIX_hydrolase_dom"/>
</dbReference>
<dbReference type="EMBL" id="SMAK01000001">
    <property type="protein sequence ID" value="TCT13600.1"/>
    <property type="molecule type" value="Genomic_DNA"/>
</dbReference>
<evidence type="ECO:0000259" key="7">
    <source>
        <dbReference type="PROSITE" id="PS51462"/>
    </source>
</evidence>
<accession>A0A4R3MMA1</accession>
<keyword evidence="9" id="KW-1185">Reference proteome</keyword>
<comment type="caution">
    <text evidence="8">The sequence shown here is derived from an EMBL/GenBank/DDBJ whole genome shotgun (WGS) entry which is preliminary data.</text>
</comment>
<keyword evidence="3" id="KW-0479">Metal-binding</keyword>
<reference evidence="8 9" key="1">
    <citation type="submission" date="2019-03" db="EMBL/GenBank/DDBJ databases">
        <title>Genomic Encyclopedia of Type Strains, Phase IV (KMG-IV): sequencing the most valuable type-strain genomes for metagenomic binning, comparative biology and taxonomic classification.</title>
        <authorList>
            <person name="Goeker M."/>
        </authorList>
    </citation>
    <scope>NUCLEOTIDE SEQUENCE [LARGE SCALE GENOMIC DNA]</scope>
    <source>
        <strain evidence="8 9">DSM 19345</strain>
    </source>
</reference>
<dbReference type="SUPFAM" id="SSF55811">
    <property type="entry name" value="Nudix"/>
    <property type="match status" value="1"/>
</dbReference>
<keyword evidence="6" id="KW-0464">Manganese</keyword>
<dbReference type="GO" id="GO:0010945">
    <property type="term" value="F:coenzyme A diphosphatase activity"/>
    <property type="evidence" value="ECO:0007669"/>
    <property type="project" value="InterPro"/>
</dbReference>
<dbReference type="PROSITE" id="PS51462">
    <property type="entry name" value="NUDIX"/>
    <property type="match status" value="1"/>
</dbReference>
<name>A0A4R3MMA1_9HYPH</name>
<evidence type="ECO:0000256" key="1">
    <source>
        <dbReference type="ARBA" id="ARBA00001936"/>
    </source>
</evidence>
<comment type="cofactor">
    <cofactor evidence="2">
        <name>Mg(2+)</name>
        <dbReference type="ChEBI" id="CHEBI:18420"/>
    </cofactor>
</comment>
<gene>
    <name evidence="8" type="ORF">EDC22_101470</name>
</gene>
<feature type="domain" description="Nudix hydrolase" evidence="7">
    <location>
        <begin position="67"/>
        <end position="199"/>
    </location>
</feature>
<evidence type="ECO:0000313" key="8">
    <source>
        <dbReference type="EMBL" id="TCT13600.1"/>
    </source>
</evidence>
<dbReference type="CDD" id="cd03426">
    <property type="entry name" value="NUDIX_CoAse_Nudt7"/>
    <property type="match status" value="1"/>
</dbReference>
<keyword evidence="5" id="KW-0460">Magnesium</keyword>
<dbReference type="AlphaFoldDB" id="A0A4R3MMA1"/>
<evidence type="ECO:0000256" key="5">
    <source>
        <dbReference type="ARBA" id="ARBA00022842"/>
    </source>
</evidence>
<dbReference type="Proteomes" id="UP000295678">
    <property type="component" value="Unassembled WGS sequence"/>
</dbReference>
<evidence type="ECO:0000256" key="2">
    <source>
        <dbReference type="ARBA" id="ARBA00001946"/>
    </source>
</evidence>
<dbReference type="Pfam" id="PF00293">
    <property type="entry name" value="NUDIX"/>
    <property type="match status" value="1"/>
</dbReference>